<evidence type="ECO:0000313" key="11">
    <source>
        <dbReference type="EMBL" id="VVD00945.1"/>
    </source>
</evidence>
<feature type="binding site" description="axial binding residue" evidence="8">
    <location>
        <position position="224"/>
    </location>
    <ligand>
        <name>heme b</name>
        <dbReference type="ChEBI" id="CHEBI:60344"/>
    </ligand>
    <ligandPart>
        <name>Fe</name>
        <dbReference type="ChEBI" id="CHEBI:18248"/>
    </ligandPart>
</feature>
<name>A0A5E4QT96_9NEOP</name>
<dbReference type="PANTHER" id="PTHR11475">
    <property type="entry name" value="OXIDASE/PEROXIDASE"/>
    <property type="match status" value="1"/>
</dbReference>
<keyword evidence="8" id="KW-0408">Iron</keyword>
<evidence type="ECO:0000259" key="10">
    <source>
        <dbReference type="PROSITE" id="PS50835"/>
    </source>
</evidence>
<dbReference type="AlphaFoldDB" id="A0A5E4QT96"/>
<evidence type="ECO:0000256" key="7">
    <source>
        <dbReference type="ARBA" id="ARBA00023319"/>
    </source>
</evidence>
<dbReference type="PANTHER" id="PTHR11475:SF58">
    <property type="entry name" value="PEROXIDASIN"/>
    <property type="match status" value="1"/>
</dbReference>
<dbReference type="Pfam" id="PF07679">
    <property type="entry name" value="I-set"/>
    <property type="match status" value="2"/>
</dbReference>
<evidence type="ECO:0000256" key="5">
    <source>
        <dbReference type="ARBA" id="ARBA00023157"/>
    </source>
</evidence>
<dbReference type="SMART" id="SM00409">
    <property type="entry name" value="IG"/>
    <property type="match status" value="2"/>
</dbReference>
<dbReference type="InterPro" id="IPR019791">
    <property type="entry name" value="Haem_peroxidase_animal"/>
</dbReference>
<evidence type="ECO:0000256" key="3">
    <source>
        <dbReference type="ARBA" id="ARBA00022729"/>
    </source>
</evidence>
<keyword evidence="3" id="KW-0732">Signal</keyword>
<dbReference type="CDD" id="cd00096">
    <property type="entry name" value="Ig"/>
    <property type="match status" value="1"/>
</dbReference>
<dbReference type="GO" id="GO:0004601">
    <property type="term" value="F:peroxidase activity"/>
    <property type="evidence" value="ECO:0007669"/>
    <property type="project" value="UniProtKB-KW"/>
</dbReference>
<dbReference type="InterPro" id="IPR036179">
    <property type="entry name" value="Ig-like_dom_sf"/>
</dbReference>
<feature type="coiled-coil region" evidence="9">
    <location>
        <begin position="486"/>
        <end position="527"/>
    </location>
</feature>
<sequence>MVPKDQTAALGDTVYFTCTARGVPKPQITWYRNTMILPPDESIILSDNNQNLTITEISGDDDGIYHCRAENSEGLTEISAFLKVEQNKIIVPKIVLRPEDLDAFEETSVQLPCEYESEPPGNVEWRKNGNRLTTNDRLSITIIGSLVIKNITLADSGSYECSVHNEYGRDTAAAFLTVKNRVVPGEEYINIALTQATRDVDQAIARTVEELFNNKRRAALRFGHSIINPILNRYDENFETIPQGHLLLRDAFFSPWRLVDEGGVDPLLRGMFVTPAKLKTPTQNLNSELTEKLFYSAHAVALDLAAMNIQRGRDHGIPAYTKWRDFCNMTEVNSFDDLANEISDPSVRAKLKDLYGSVFNIDVWVGGILEDQVEGGMVGPLFRCLLIEQFQRLRSGDRFWYENPSTFKSDQLRELKLKTNLARIICDNADNIDTINQNVFVLPEIQEGLMSCDDLPKIDLRYWMDCKTCHDNFDLENNRVRRDIGKANLADQLKENEFMLEDLQDSVNILKSTVKDLRKKVEELEMKINKK</sequence>
<evidence type="ECO:0000256" key="1">
    <source>
        <dbReference type="ARBA" id="ARBA00009588"/>
    </source>
</evidence>
<protein>
    <recommendedName>
        <fullName evidence="10">Ig-like domain-containing protein</fullName>
    </recommendedName>
</protein>
<proteinExistence type="inferred from homology"/>
<dbReference type="Pfam" id="PF03098">
    <property type="entry name" value="An_peroxidase"/>
    <property type="match status" value="1"/>
</dbReference>
<dbReference type="InterPro" id="IPR013783">
    <property type="entry name" value="Ig-like_fold"/>
</dbReference>
<keyword evidence="12" id="KW-1185">Reference proteome</keyword>
<dbReference type="Gene3D" id="2.60.40.10">
    <property type="entry name" value="Immunoglobulins"/>
    <property type="match status" value="2"/>
</dbReference>
<dbReference type="GO" id="GO:0005615">
    <property type="term" value="C:extracellular space"/>
    <property type="evidence" value="ECO:0007669"/>
    <property type="project" value="TreeGrafter"/>
</dbReference>
<keyword evidence="8" id="KW-0349">Heme</keyword>
<gene>
    <name evidence="11" type="ORF">LSINAPIS_LOCUS11479</name>
</gene>
<evidence type="ECO:0000256" key="4">
    <source>
        <dbReference type="ARBA" id="ARBA00022737"/>
    </source>
</evidence>
<keyword evidence="4" id="KW-0677">Repeat</keyword>
<keyword evidence="5" id="KW-1015">Disulfide bond</keyword>
<dbReference type="SUPFAM" id="SSF48113">
    <property type="entry name" value="Heme-dependent peroxidases"/>
    <property type="match status" value="1"/>
</dbReference>
<evidence type="ECO:0000256" key="6">
    <source>
        <dbReference type="ARBA" id="ARBA00023180"/>
    </source>
</evidence>
<dbReference type="InterPro" id="IPR007110">
    <property type="entry name" value="Ig-like_dom"/>
</dbReference>
<dbReference type="InterPro" id="IPR010255">
    <property type="entry name" value="Haem_peroxidase_sf"/>
</dbReference>
<evidence type="ECO:0000256" key="8">
    <source>
        <dbReference type="PIRSR" id="PIRSR619791-2"/>
    </source>
</evidence>
<evidence type="ECO:0000313" key="12">
    <source>
        <dbReference type="Proteomes" id="UP000324832"/>
    </source>
</evidence>
<dbReference type="SUPFAM" id="SSF48726">
    <property type="entry name" value="Immunoglobulin"/>
    <property type="match status" value="2"/>
</dbReference>
<dbReference type="InterPro" id="IPR037120">
    <property type="entry name" value="Haem_peroxidase_sf_animal"/>
</dbReference>
<dbReference type="InterPro" id="IPR013098">
    <property type="entry name" value="Ig_I-set"/>
</dbReference>
<keyword evidence="2" id="KW-0560">Oxidoreductase</keyword>
<keyword evidence="6" id="KW-0325">Glycoprotein</keyword>
<accession>A0A5E4QT96</accession>
<dbReference type="Proteomes" id="UP000324832">
    <property type="component" value="Unassembled WGS sequence"/>
</dbReference>
<evidence type="ECO:0000256" key="2">
    <source>
        <dbReference type="ARBA" id="ARBA00022559"/>
    </source>
</evidence>
<feature type="domain" description="Ig-like" evidence="10">
    <location>
        <begin position="1"/>
        <end position="83"/>
    </location>
</feature>
<dbReference type="GO" id="GO:0020037">
    <property type="term" value="F:heme binding"/>
    <property type="evidence" value="ECO:0007669"/>
    <property type="project" value="InterPro"/>
</dbReference>
<dbReference type="PROSITE" id="PS50292">
    <property type="entry name" value="PEROXIDASE_3"/>
    <property type="match status" value="1"/>
</dbReference>
<feature type="domain" description="Ig-like" evidence="10">
    <location>
        <begin position="92"/>
        <end position="177"/>
    </location>
</feature>
<dbReference type="InterPro" id="IPR003599">
    <property type="entry name" value="Ig_sub"/>
</dbReference>
<keyword evidence="8" id="KW-0479">Metal-binding</keyword>
<reference evidence="11 12" key="1">
    <citation type="submission" date="2017-07" db="EMBL/GenBank/DDBJ databases">
        <authorList>
            <person name="Talla V."/>
            <person name="Backstrom N."/>
        </authorList>
    </citation>
    <scope>NUCLEOTIDE SEQUENCE [LARGE SCALE GENOMIC DNA]</scope>
</reference>
<keyword evidence="2" id="KW-0575">Peroxidase</keyword>
<dbReference type="GO" id="GO:0006979">
    <property type="term" value="P:response to oxidative stress"/>
    <property type="evidence" value="ECO:0007669"/>
    <property type="project" value="InterPro"/>
</dbReference>
<organism evidence="11 12">
    <name type="scientific">Leptidea sinapis</name>
    <dbReference type="NCBI Taxonomy" id="189913"/>
    <lineage>
        <taxon>Eukaryota</taxon>
        <taxon>Metazoa</taxon>
        <taxon>Ecdysozoa</taxon>
        <taxon>Arthropoda</taxon>
        <taxon>Hexapoda</taxon>
        <taxon>Insecta</taxon>
        <taxon>Pterygota</taxon>
        <taxon>Neoptera</taxon>
        <taxon>Endopterygota</taxon>
        <taxon>Lepidoptera</taxon>
        <taxon>Glossata</taxon>
        <taxon>Ditrysia</taxon>
        <taxon>Papilionoidea</taxon>
        <taxon>Pieridae</taxon>
        <taxon>Dismorphiinae</taxon>
        <taxon>Leptidea</taxon>
    </lineage>
</organism>
<dbReference type="FunFam" id="2.60.40.10:FF:000299">
    <property type="entry name" value="protogenin isoform X2"/>
    <property type="match status" value="1"/>
</dbReference>
<dbReference type="SMART" id="SM00408">
    <property type="entry name" value="IGc2"/>
    <property type="match status" value="2"/>
</dbReference>
<dbReference type="PRINTS" id="PR00457">
    <property type="entry name" value="ANPEROXIDASE"/>
</dbReference>
<dbReference type="Gene3D" id="1.10.640.10">
    <property type="entry name" value="Haem peroxidase domain superfamily, animal type"/>
    <property type="match status" value="1"/>
</dbReference>
<dbReference type="InterPro" id="IPR003598">
    <property type="entry name" value="Ig_sub2"/>
</dbReference>
<evidence type="ECO:0000256" key="9">
    <source>
        <dbReference type="SAM" id="Coils"/>
    </source>
</evidence>
<comment type="similarity">
    <text evidence="1">Belongs to the immunoglobulin superfamily. DCC family.</text>
</comment>
<dbReference type="EMBL" id="FZQP02005088">
    <property type="protein sequence ID" value="VVD00945.1"/>
    <property type="molecule type" value="Genomic_DNA"/>
</dbReference>
<keyword evidence="7" id="KW-0393">Immunoglobulin domain</keyword>
<keyword evidence="9" id="KW-0175">Coiled coil</keyword>
<dbReference type="GO" id="GO:0046872">
    <property type="term" value="F:metal ion binding"/>
    <property type="evidence" value="ECO:0007669"/>
    <property type="project" value="UniProtKB-KW"/>
</dbReference>
<dbReference type="PROSITE" id="PS50835">
    <property type="entry name" value="IG_LIKE"/>
    <property type="match status" value="2"/>
</dbReference>
<dbReference type="FunFam" id="2.60.40.10:FF:000107">
    <property type="entry name" value="Myosin, light chain kinase a"/>
    <property type="match status" value="1"/>
</dbReference>